<keyword evidence="3" id="KW-1185">Reference proteome</keyword>
<dbReference type="Proteomes" id="UP001597046">
    <property type="component" value="Unassembled WGS sequence"/>
</dbReference>
<protein>
    <recommendedName>
        <fullName evidence="4">Plastocyanin</fullName>
    </recommendedName>
</protein>
<evidence type="ECO:0008006" key="4">
    <source>
        <dbReference type="Google" id="ProtNLM"/>
    </source>
</evidence>
<evidence type="ECO:0000313" key="2">
    <source>
        <dbReference type="EMBL" id="MFD1055568.1"/>
    </source>
</evidence>
<accession>A0ABW3MY02</accession>
<dbReference type="InterPro" id="IPR008972">
    <property type="entry name" value="Cupredoxin"/>
</dbReference>
<dbReference type="Gene3D" id="2.60.40.420">
    <property type="entry name" value="Cupredoxins - blue copper proteins"/>
    <property type="match status" value="1"/>
</dbReference>
<dbReference type="SUPFAM" id="SSF49503">
    <property type="entry name" value="Cupredoxins"/>
    <property type="match status" value="1"/>
</dbReference>
<feature type="chain" id="PRO_5047462350" description="Plastocyanin" evidence="1">
    <location>
        <begin position="25"/>
        <end position="191"/>
    </location>
</feature>
<comment type="caution">
    <text evidence="2">The sequence shown here is derived from an EMBL/GenBank/DDBJ whole genome shotgun (WGS) entry which is preliminary data.</text>
</comment>
<name>A0ABW3MY02_9MICO</name>
<feature type="signal peptide" evidence="1">
    <location>
        <begin position="1"/>
        <end position="24"/>
    </location>
</feature>
<reference evidence="3" key="1">
    <citation type="journal article" date="2019" name="Int. J. Syst. Evol. Microbiol.">
        <title>The Global Catalogue of Microorganisms (GCM) 10K type strain sequencing project: providing services to taxonomists for standard genome sequencing and annotation.</title>
        <authorList>
            <consortium name="The Broad Institute Genomics Platform"/>
            <consortium name="The Broad Institute Genome Sequencing Center for Infectious Disease"/>
            <person name="Wu L."/>
            <person name="Ma J."/>
        </authorList>
    </citation>
    <scope>NUCLEOTIDE SEQUENCE [LARGE SCALE GENOMIC DNA]</scope>
    <source>
        <strain evidence="3">CCUG 57508</strain>
    </source>
</reference>
<evidence type="ECO:0000313" key="3">
    <source>
        <dbReference type="Proteomes" id="UP001597046"/>
    </source>
</evidence>
<proteinExistence type="predicted"/>
<keyword evidence="1" id="KW-0732">Signal</keyword>
<dbReference type="EMBL" id="JBHTKH010000009">
    <property type="protein sequence ID" value="MFD1055568.1"/>
    <property type="molecule type" value="Genomic_DNA"/>
</dbReference>
<evidence type="ECO:0000256" key="1">
    <source>
        <dbReference type="SAM" id="SignalP"/>
    </source>
</evidence>
<gene>
    <name evidence="2" type="ORF">ACFQ2V_14735</name>
</gene>
<dbReference type="RefSeq" id="WP_386053600.1">
    <property type="nucleotide sequence ID" value="NZ_JBHTKH010000009.1"/>
</dbReference>
<sequence>MWPKKISIALSAGSLAALSALAFAVPTEAARQGAQRIRILDDCDPTSFNAAFGPGVCVGDGETNVNAFLAELTATKAVEDWTFKPSMLKIKEGRPVILDNRGGETHTFTLVKMFGGGFIAPLNGLSGNPVPAPECATTLPNGDLAPQPPSPVNVFVNAGTKEAFSTAGLMPGTYMFECCVHPWMRVVLTVR</sequence>
<organism evidence="2 3">
    <name type="scientific">Terrabacter terrigena</name>
    <dbReference type="NCBI Taxonomy" id="574718"/>
    <lineage>
        <taxon>Bacteria</taxon>
        <taxon>Bacillati</taxon>
        <taxon>Actinomycetota</taxon>
        <taxon>Actinomycetes</taxon>
        <taxon>Micrococcales</taxon>
        <taxon>Intrasporangiaceae</taxon>
        <taxon>Terrabacter</taxon>
    </lineage>
</organism>